<evidence type="ECO:0000256" key="1">
    <source>
        <dbReference type="ARBA" id="ARBA00022490"/>
    </source>
</evidence>
<comment type="caution">
    <text evidence="7">The sequence shown here is derived from an EMBL/GenBank/DDBJ whole genome shotgun (WGS) entry which is preliminary data.</text>
</comment>
<dbReference type="PANTHER" id="PTHR42749">
    <property type="entry name" value="CELL SHAPE-DETERMINING PROTEIN MREB"/>
    <property type="match status" value="1"/>
</dbReference>
<dbReference type="OrthoDB" id="9768127at2"/>
<reference evidence="7 8" key="2">
    <citation type="submission" date="2013-04" db="EMBL/GenBank/DDBJ databases">
        <title>The Genome Sequence of Bilophila wadsworthia 3_1_6.</title>
        <authorList>
            <consortium name="The Broad Institute Genomics Platform"/>
            <person name="Earl A."/>
            <person name="Ward D."/>
            <person name="Feldgarden M."/>
            <person name="Gevers D."/>
            <person name="Sibley C."/>
            <person name="Strauss J."/>
            <person name="Allen-Vercoe E."/>
            <person name="Walker B."/>
            <person name="Young S."/>
            <person name="Zeng Q."/>
            <person name="Gargeya S."/>
            <person name="Fitzgerald M."/>
            <person name="Haas B."/>
            <person name="Abouelleil A."/>
            <person name="Allen A.W."/>
            <person name="Alvarado L."/>
            <person name="Arachchi H.M."/>
            <person name="Berlin A.M."/>
            <person name="Chapman S.B."/>
            <person name="Gainer-Dewar J."/>
            <person name="Goldberg J."/>
            <person name="Griggs A."/>
            <person name="Gujja S."/>
            <person name="Hansen M."/>
            <person name="Howarth C."/>
            <person name="Imamovic A."/>
            <person name="Ireland A."/>
            <person name="Larimer J."/>
            <person name="McCowan C."/>
            <person name="Murphy C."/>
            <person name="Pearson M."/>
            <person name="Poon T.W."/>
            <person name="Priest M."/>
            <person name="Roberts A."/>
            <person name="Saif S."/>
            <person name="Shea T."/>
            <person name="Sisk P."/>
            <person name="Sykes S."/>
            <person name="Wortman J."/>
            <person name="Nusbaum C."/>
            <person name="Birren B."/>
        </authorList>
    </citation>
    <scope>NUCLEOTIDE SEQUENCE [LARGE SCALE GENOMIC DNA]</scope>
    <source>
        <strain evidence="7 8">3_1_6</strain>
    </source>
</reference>
<reference evidence="7 8" key="1">
    <citation type="submission" date="2010-10" db="EMBL/GenBank/DDBJ databases">
        <authorList>
            <consortium name="The Broad Institute Genome Sequencing Platform"/>
            <person name="Ward D."/>
            <person name="Earl A."/>
            <person name="Feldgarden M."/>
            <person name="Young S.K."/>
            <person name="Gargeya S."/>
            <person name="Zeng Q."/>
            <person name="Alvarado L."/>
            <person name="Berlin A."/>
            <person name="Bochicchio J."/>
            <person name="Chapman S.B."/>
            <person name="Chen Z."/>
            <person name="Freedman E."/>
            <person name="Gellesch M."/>
            <person name="Goldberg J."/>
            <person name="Griggs A."/>
            <person name="Gujja S."/>
            <person name="Heilman E."/>
            <person name="Heiman D."/>
            <person name="Howarth C."/>
            <person name="Mehta T."/>
            <person name="Neiman D."/>
            <person name="Pearson M."/>
            <person name="Roberts A."/>
            <person name="Saif S."/>
            <person name="Shea T."/>
            <person name="Shenoy N."/>
            <person name="Sisk P."/>
            <person name="Stolte C."/>
            <person name="Sykes S."/>
            <person name="White J."/>
            <person name="Yandava C."/>
            <person name="Allen-Vercoe E."/>
            <person name="Sibley C."/>
            <person name="Ambrose C.E."/>
            <person name="Strauss J."/>
            <person name="Daigneault M."/>
            <person name="Haas B."/>
            <person name="Nusbaum C."/>
            <person name="Birren B."/>
        </authorList>
    </citation>
    <scope>NUCLEOTIDE SEQUENCE [LARGE SCALE GENOMIC DNA]</scope>
    <source>
        <strain evidence="7 8">3_1_6</strain>
    </source>
</reference>
<evidence type="ECO:0000256" key="4">
    <source>
        <dbReference type="ARBA" id="ARBA00022960"/>
    </source>
</evidence>
<dbReference type="InterPro" id="IPR004753">
    <property type="entry name" value="MreB"/>
</dbReference>
<dbReference type="RefSeq" id="WP_005029428.1">
    <property type="nucleotide sequence ID" value="NZ_KE150238.1"/>
</dbReference>
<dbReference type="NCBIfam" id="NF010539">
    <property type="entry name" value="PRK13927.1"/>
    <property type="match status" value="1"/>
</dbReference>
<keyword evidence="8" id="KW-1185">Reference proteome</keyword>
<feature type="binding site" evidence="6">
    <location>
        <begin position="283"/>
        <end position="286"/>
    </location>
    <ligand>
        <name>ATP</name>
        <dbReference type="ChEBI" id="CHEBI:30616"/>
    </ligand>
</feature>
<dbReference type="GO" id="GO:0005524">
    <property type="term" value="F:ATP binding"/>
    <property type="evidence" value="ECO:0007669"/>
    <property type="project" value="UniProtKB-KW"/>
</dbReference>
<dbReference type="InterPro" id="IPR056546">
    <property type="entry name" value="MreB_MamK-like"/>
</dbReference>
<dbReference type="GO" id="GO:0000902">
    <property type="term" value="P:cell morphogenesis"/>
    <property type="evidence" value="ECO:0007669"/>
    <property type="project" value="InterPro"/>
</dbReference>
<dbReference type="EMBL" id="ADCP02000001">
    <property type="protein sequence ID" value="EFV43159.1"/>
    <property type="molecule type" value="Genomic_DNA"/>
</dbReference>
<dbReference type="PANTHER" id="PTHR42749:SF1">
    <property type="entry name" value="CELL SHAPE-DETERMINING PROTEIN MREB"/>
    <property type="match status" value="1"/>
</dbReference>
<gene>
    <name evidence="6" type="primary">mreB</name>
    <name evidence="7" type="ORF">HMPREF0179_03063</name>
</gene>
<dbReference type="AlphaFoldDB" id="E5YA45"/>
<evidence type="ECO:0000256" key="2">
    <source>
        <dbReference type="ARBA" id="ARBA00022741"/>
    </source>
</evidence>
<comment type="subunit">
    <text evidence="6">Forms polymers.</text>
</comment>
<comment type="similarity">
    <text evidence="5 6">Belongs to the FtsA/MreB family.</text>
</comment>
<evidence type="ECO:0000256" key="3">
    <source>
        <dbReference type="ARBA" id="ARBA00022840"/>
    </source>
</evidence>
<keyword evidence="3 6" id="KW-0067">ATP-binding</keyword>
<evidence type="ECO:0000313" key="8">
    <source>
        <dbReference type="Proteomes" id="UP000006034"/>
    </source>
</evidence>
<dbReference type="Proteomes" id="UP000006034">
    <property type="component" value="Unassembled WGS sequence"/>
</dbReference>
<feature type="binding site" evidence="6">
    <location>
        <begin position="203"/>
        <end position="206"/>
    </location>
    <ligand>
        <name>ATP</name>
        <dbReference type="ChEBI" id="CHEBI:30616"/>
    </ligand>
</feature>
<name>E5YA45_BILW3</name>
<feature type="binding site" evidence="6">
    <location>
        <begin position="12"/>
        <end position="14"/>
    </location>
    <ligand>
        <name>ATP</name>
        <dbReference type="ChEBI" id="CHEBI:30616"/>
    </ligand>
</feature>
<sequence>MLRKHIAVDLGTANTLVFVQSQGIVINEPSVVAVDTINERVIAVGKEAKDYIGKTPQRISTIRPLRDGVIADFDAAQALIATFLKKVIGSWPIKPDVVICVPTNITDVERRAVAEAATKAGARNVKLIEEPVAAAVGAGLPVLDPVGSMVVDIGGGTTDIAVITLGSMACSTSLKLAGDALTAAVQRFVREKYQIVVGENMAERIKIALGSVAPLPVPLSFEVSGKDLATASPRTIALSDTDTREAFQPITEKLVSAVMGILEVTPPELGADIMRQGMLLTGGGALLRGFADRITRATRIPVYVDSDPLTTVLRGAGITLDDPEKYRDLLIEC</sequence>
<dbReference type="CDD" id="cd10225">
    <property type="entry name" value="ASKHA_NBD_MreB-like"/>
    <property type="match status" value="1"/>
</dbReference>
<keyword evidence="4 6" id="KW-0133">Cell shape</keyword>
<dbReference type="HAMAP" id="MF_02207">
    <property type="entry name" value="MreB"/>
    <property type="match status" value="1"/>
</dbReference>
<evidence type="ECO:0000313" key="7">
    <source>
        <dbReference type="EMBL" id="EFV43159.1"/>
    </source>
</evidence>
<proteinExistence type="inferred from homology"/>
<dbReference type="GO" id="GO:0005737">
    <property type="term" value="C:cytoplasm"/>
    <property type="evidence" value="ECO:0007669"/>
    <property type="project" value="UniProtKB-SubCell"/>
</dbReference>
<dbReference type="GeneID" id="78084548"/>
<accession>E5YA45</accession>
<evidence type="ECO:0000256" key="5">
    <source>
        <dbReference type="ARBA" id="ARBA00023458"/>
    </source>
</evidence>
<keyword evidence="2 6" id="KW-0547">Nucleotide-binding</keyword>
<dbReference type="Gene3D" id="3.30.420.40">
    <property type="match status" value="2"/>
</dbReference>
<evidence type="ECO:0000256" key="6">
    <source>
        <dbReference type="HAMAP-Rule" id="MF_02207"/>
    </source>
</evidence>
<dbReference type="NCBIfam" id="TIGR00904">
    <property type="entry name" value="mreB"/>
    <property type="match status" value="1"/>
</dbReference>
<keyword evidence="1 6" id="KW-0963">Cytoplasm</keyword>
<dbReference type="STRING" id="563192.HMPREF0179_03063"/>
<dbReference type="SUPFAM" id="SSF53067">
    <property type="entry name" value="Actin-like ATPase domain"/>
    <property type="match status" value="2"/>
</dbReference>
<comment type="function">
    <text evidence="6">Forms membrane-associated dynamic filaments that are essential for cell shape determination. Acts by regulating cell wall synthesis and cell elongation, and thus cell shape. A feedback loop between cell geometry and MreB localization may maintain elongated cell shape by targeting cell wall growth to regions of negative cell wall curvature.</text>
</comment>
<dbReference type="eggNOG" id="COG1077">
    <property type="taxonomic scope" value="Bacteria"/>
</dbReference>
<dbReference type="Pfam" id="PF06723">
    <property type="entry name" value="MreB_Mbl"/>
    <property type="match status" value="1"/>
</dbReference>
<dbReference type="HOGENOM" id="CLU_052037_0_0_7"/>
<protein>
    <recommendedName>
        <fullName evidence="6">Cell shape-determining protein MreB</fullName>
    </recommendedName>
</protein>
<dbReference type="InterPro" id="IPR043129">
    <property type="entry name" value="ATPase_NBD"/>
</dbReference>
<comment type="subcellular location">
    <subcellularLocation>
        <location evidence="6">Cytoplasm</location>
    </subcellularLocation>
    <text evidence="6">Membrane-associated.</text>
</comment>
<feature type="binding site" evidence="6">
    <location>
        <begin position="155"/>
        <end position="157"/>
    </location>
    <ligand>
        <name>ATP</name>
        <dbReference type="ChEBI" id="CHEBI:30616"/>
    </ligand>
</feature>
<organism evidence="7 8">
    <name type="scientific">Bilophila wadsworthia (strain 3_1_6)</name>
    <dbReference type="NCBI Taxonomy" id="563192"/>
    <lineage>
        <taxon>Bacteria</taxon>
        <taxon>Pseudomonadati</taxon>
        <taxon>Thermodesulfobacteriota</taxon>
        <taxon>Desulfovibrionia</taxon>
        <taxon>Desulfovibrionales</taxon>
        <taxon>Desulfovibrionaceae</taxon>
        <taxon>Bilophila</taxon>
    </lineage>
</organism>
<dbReference type="PRINTS" id="PR01652">
    <property type="entry name" value="SHAPEPROTEIN"/>
</dbReference>
<dbReference type="GO" id="GO:0008360">
    <property type="term" value="P:regulation of cell shape"/>
    <property type="evidence" value="ECO:0007669"/>
    <property type="project" value="UniProtKB-UniRule"/>
</dbReference>